<proteinExistence type="predicted"/>
<dbReference type="EMBL" id="JAELUP010000057">
    <property type="protein sequence ID" value="MBJ6361835.1"/>
    <property type="molecule type" value="Genomic_DNA"/>
</dbReference>
<evidence type="ECO:0000313" key="3">
    <source>
        <dbReference type="Proteomes" id="UP000640274"/>
    </source>
</evidence>
<reference evidence="2" key="1">
    <citation type="submission" date="2020-12" db="EMBL/GenBank/DDBJ databases">
        <authorList>
            <person name="Huq M.A."/>
        </authorList>
    </citation>
    <scope>NUCLEOTIDE SEQUENCE</scope>
    <source>
        <strain evidence="2">MAHUQ-46</strain>
    </source>
</reference>
<dbReference type="Proteomes" id="UP000640274">
    <property type="component" value="Unassembled WGS sequence"/>
</dbReference>
<dbReference type="InterPro" id="IPR007053">
    <property type="entry name" value="LRAT_dom"/>
</dbReference>
<dbReference type="AlphaFoldDB" id="A0A934J7K5"/>
<accession>A0A934J7K5</accession>
<dbReference type="RefSeq" id="WP_199019388.1">
    <property type="nucleotide sequence ID" value="NZ_JAELUP010000057.1"/>
</dbReference>
<sequence>MSEWFISIIESIRNHTMTRENLEPSYGSVIYTELGFGTMEHSGIYMSDGEVIDLSGDGHIRRVSLKEFTGHITTFNYEIYVPCYPDWDGTISTSMAGYRASEKVGENRNYNLVMDNCHQFCAGCVTGDFENASNFLWMLKDVVQQEHGEKVLWRKWDWKTKYN</sequence>
<comment type="caution">
    <text evidence="2">The sequence shown here is derived from an EMBL/GenBank/DDBJ whole genome shotgun (WGS) entry which is preliminary data.</text>
</comment>
<dbReference type="Gene3D" id="3.90.1720.10">
    <property type="entry name" value="endopeptidase domain like (from Nostoc punctiforme)"/>
    <property type="match status" value="1"/>
</dbReference>
<evidence type="ECO:0000259" key="1">
    <source>
        <dbReference type="Pfam" id="PF04970"/>
    </source>
</evidence>
<protein>
    <recommendedName>
        <fullName evidence="1">LRAT domain-containing protein</fullName>
    </recommendedName>
</protein>
<keyword evidence="3" id="KW-1185">Reference proteome</keyword>
<dbReference type="Pfam" id="PF04970">
    <property type="entry name" value="LRAT"/>
    <property type="match status" value="1"/>
</dbReference>
<feature type="domain" description="LRAT" evidence="1">
    <location>
        <begin position="38"/>
        <end position="128"/>
    </location>
</feature>
<evidence type="ECO:0000313" key="2">
    <source>
        <dbReference type="EMBL" id="MBJ6361835.1"/>
    </source>
</evidence>
<gene>
    <name evidence="2" type="ORF">JFN88_11215</name>
</gene>
<organism evidence="2 3">
    <name type="scientific">Paenibacillus roseus</name>
    <dbReference type="NCBI Taxonomy" id="2798579"/>
    <lineage>
        <taxon>Bacteria</taxon>
        <taxon>Bacillati</taxon>
        <taxon>Bacillota</taxon>
        <taxon>Bacilli</taxon>
        <taxon>Bacillales</taxon>
        <taxon>Paenibacillaceae</taxon>
        <taxon>Paenibacillus</taxon>
    </lineage>
</organism>
<name>A0A934J7K5_9BACL</name>